<organism evidence="2 3">
    <name type="scientific">Sporolactobacillus shoreae</name>
    <dbReference type="NCBI Taxonomy" id="1465501"/>
    <lineage>
        <taxon>Bacteria</taxon>
        <taxon>Bacillati</taxon>
        <taxon>Bacillota</taxon>
        <taxon>Bacilli</taxon>
        <taxon>Bacillales</taxon>
        <taxon>Sporolactobacillaceae</taxon>
        <taxon>Sporolactobacillus</taxon>
    </lineage>
</organism>
<protein>
    <submittedName>
        <fullName evidence="2">NERD domain-containing protein</fullName>
    </submittedName>
</protein>
<proteinExistence type="predicted"/>
<evidence type="ECO:0000313" key="2">
    <source>
        <dbReference type="EMBL" id="TGB00004.1"/>
    </source>
</evidence>
<dbReference type="AlphaFoldDB" id="A0A4Z0GTY2"/>
<comment type="caution">
    <text evidence="2">The sequence shown here is derived from an EMBL/GenBank/DDBJ whole genome shotgun (WGS) entry which is preliminary data.</text>
</comment>
<dbReference type="InterPro" id="IPR011528">
    <property type="entry name" value="NERD"/>
</dbReference>
<evidence type="ECO:0000259" key="1">
    <source>
        <dbReference type="PROSITE" id="PS50965"/>
    </source>
</evidence>
<dbReference type="Pfam" id="PF08378">
    <property type="entry name" value="NERD"/>
    <property type="match status" value="1"/>
</dbReference>
<name>A0A4Z0GTY2_9BACL</name>
<feature type="domain" description="NERD" evidence="1">
    <location>
        <begin position="30"/>
        <end position="146"/>
    </location>
</feature>
<dbReference type="OrthoDB" id="569879at2"/>
<accession>A0A4Z0GTY2</accession>
<evidence type="ECO:0000313" key="3">
    <source>
        <dbReference type="Proteomes" id="UP000298347"/>
    </source>
</evidence>
<dbReference type="Proteomes" id="UP000298347">
    <property type="component" value="Unassembled WGS sequence"/>
</dbReference>
<sequence length="325" mass="37327">MLAARALLDHIPRGATDSAPIEDEFARLQAGWRGEQNLAYYLDTITDPAARIFYDLRQTALDHIFQIDTLILNDTFALIMEVKNYAGALLFEPSGRQMIRTLGDRRSGFSNPLVQVARHRKMLTVWLADHRLPLIPIESLVVFANPSTIIDNPGKLSEVIEKIIYAEQAISKIDQLKTKYAKSPRIVKAVPYIEQLLLREHTDPPLDLLKKYNVNPADLQRGVRCSNCHRFAMDRVYANWVCRRCGHGSKTAHIQMILDYFLLCGSTMTNKQCRDWLGVEDRQLIRYLLKQMKLAPVGSGNGSGLYYERPPHKWIDQHYREHTTR</sequence>
<gene>
    <name evidence="2" type="ORF">E4665_02210</name>
</gene>
<reference evidence="2 3" key="1">
    <citation type="journal article" date="2015" name="Int. J. Syst. Evol. Microbiol.">
        <title>Sporolactobacillus shoreae sp. nov. and Sporolactobacillus spathodeae sp. nov., two spore-forming lactic acid bacteria isolated from tree barks in Thailand.</title>
        <authorList>
            <person name="Thamacharoensuk T."/>
            <person name="Kitahara M."/>
            <person name="Ohkuma M."/>
            <person name="Thongchul N."/>
            <person name="Tanasupawat S."/>
        </authorList>
    </citation>
    <scope>NUCLEOTIDE SEQUENCE [LARGE SCALE GENOMIC DNA]</scope>
    <source>
        <strain evidence="2 3">BK92</strain>
    </source>
</reference>
<keyword evidence="3" id="KW-1185">Reference proteome</keyword>
<dbReference type="EMBL" id="SRJD01000002">
    <property type="protein sequence ID" value="TGB00004.1"/>
    <property type="molecule type" value="Genomic_DNA"/>
</dbReference>
<dbReference type="PROSITE" id="PS50965">
    <property type="entry name" value="NERD"/>
    <property type="match status" value="1"/>
</dbReference>